<dbReference type="OrthoDB" id="9800863at2"/>
<dbReference type="GO" id="GO:0030145">
    <property type="term" value="F:manganese ion binding"/>
    <property type="evidence" value="ECO:0007669"/>
    <property type="project" value="InterPro"/>
</dbReference>
<evidence type="ECO:0000313" key="17">
    <source>
        <dbReference type="Proteomes" id="UP000002139"/>
    </source>
</evidence>
<evidence type="ECO:0000256" key="3">
    <source>
        <dbReference type="ARBA" id="ARBA00002315"/>
    </source>
</evidence>
<dbReference type="SUPFAM" id="SSF53649">
    <property type="entry name" value="Alkaline phosphatase-like"/>
    <property type="match status" value="1"/>
</dbReference>
<keyword evidence="6 13" id="KW-0479">Metal-binding</keyword>
<evidence type="ECO:0000256" key="2">
    <source>
        <dbReference type="ARBA" id="ARBA00001936"/>
    </source>
</evidence>
<dbReference type="PANTHER" id="PTHR31637">
    <property type="entry name" value="2,3-BISPHOSPHOGLYCERATE-INDEPENDENT PHOSPHOGLYCERATE MUTASE"/>
    <property type="match status" value="1"/>
</dbReference>
<dbReference type="FunFam" id="3.40.1450.10:FF:000002">
    <property type="entry name" value="2,3-bisphosphoglycerate-independent phosphoglycerate mutase"/>
    <property type="match status" value="1"/>
</dbReference>
<evidence type="ECO:0000256" key="13">
    <source>
        <dbReference type="PIRSR" id="PIRSR001492-3"/>
    </source>
</evidence>
<feature type="binding site" evidence="12">
    <location>
        <position position="137"/>
    </location>
    <ligand>
        <name>substrate</name>
    </ligand>
</feature>
<evidence type="ECO:0000256" key="9">
    <source>
        <dbReference type="ARBA" id="ARBA00023235"/>
    </source>
</evidence>
<feature type="binding site" evidence="13">
    <location>
        <position position="431"/>
    </location>
    <ligand>
        <name>Mn(2+)</name>
        <dbReference type="ChEBI" id="CHEBI:29035"/>
        <label>1</label>
    </ligand>
</feature>
<dbReference type="InterPro" id="IPR036646">
    <property type="entry name" value="PGAM_B_sf"/>
</dbReference>
<evidence type="ECO:0000259" key="15">
    <source>
        <dbReference type="Pfam" id="PF06415"/>
    </source>
</evidence>
<dbReference type="AlphaFoldDB" id="A9F8K5"/>
<dbReference type="Gene3D" id="3.40.720.10">
    <property type="entry name" value="Alkaline Phosphatase, subunit A"/>
    <property type="match status" value="1"/>
</dbReference>
<comment type="similarity">
    <text evidence="5">Belongs to the BPG-independent phosphoglycerate mutase family.</text>
</comment>
<evidence type="ECO:0000259" key="14">
    <source>
        <dbReference type="Pfam" id="PF01676"/>
    </source>
</evidence>
<dbReference type="RefSeq" id="WP_012237134.1">
    <property type="nucleotide sequence ID" value="NC_010162.1"/>
</dbReference>
<dbReference type="InterPro" id="IPR006124">
    <property type="entry name" value="Metalloenzyme"/>
</dbReference>
<dbReference type="GO" id="GO:0004619">
    <property type="term" value="F:phosphoglycerate mutase activity"/>
    <property type="evidence" value="ECO:0007669"/>
    <property type="project" value="UniProtKB-UniRule"/>
</dbReference>
<dbReference type="STRING" id="448385.sce4502"/>
<dbReference type="Gene3D" id="3.40.1450.10">
    <property type="entry name" value="BPG-independent phosphoglycerate mutase, domain B"/>
    <property type="match status" value="1"/>
</dbReference>
<dbReference type="UniPathway" id="UPA00109">
    <property type="reaction ID" value="UER00186"/>
</dbReference>
<evidence type="ECO:0000256" key="5">
    <source>
        <dbReference type="ARBA" id="ARBA00008819"/>
    </source>
</evidence>
<dbReference type="InterPro" id="IPR011258">
    <property type="entry name" value="BPG-indep_PGM_N"/>
</dbReference>
<dbReference type="GO" id="GO:0006007">
    <property type="term" value="P:glucose catabolic process"/>
    <property type="evidence" value="ECO:0007669"/>
    <property type="project" value="InterPro"/>
</dbReference>
<feature type="active site" description="Phosphoserine intermediate" evidence="11">
    <location>
        <position position="76"/>
    </location>
</feature>
<sequence>MSSLVLPKHRSFPGVSGPVVVVVMDGIGVGKHNDGNAVWLARTPHLDWLAVNAPSTTLAAHGKAAGLPSDDDMGNSEVGHNALGAGRVFDQGAKLVNNAIADGSLFEGEAWRLAIARVKNTGKPLHFMGLLSDGNVHSHIDHLAAMLKAADAVGVEKVRIHALIDGRDVPQTSALTYVERIERELAAINGKGGRDYRVASGGGRMKITMDRYEADWPMVERGWRLHVRGEGRGFPSLEAAIKTLREEDPAVIDQNLPGFVIVDGSGKPVGPIEDGSAVLFFNFRGDRAIEITRAFEDPHFDKFDRGPKPDVFYAGMMQYDGDLQLPKRFLVPPPAIDRTLGEYLVAAGKRSYASSETQKYGHVTYFWNGNRSGKFDDARETYFEVPSDTLPFEERPWMKASEITDALIAQLKSQKHDFYRINYANGDMVGHTGVRDASIMAVEAVDLSIGRLLPVVKALNGVLLVTADHGNADEMYELVKKTGAFETLADGSPKPKTSHTLNPVPFHVYAPGYTFAIDTTVQKPGLANMGATVLHLLGLSAPEDYLPSLIAG</sequence>
<proteinExistence type="inferred from homology"/>
<reference evidence="16 17" key="1">
    <citation type="journal article" date="2007" name="Nat. Biotechnol.">
        <title>Complete genome sequence of the myxobacterium Sorangium cellulosum.</title>
        <authorList>
            <person name="Schneiker S."/>
            <person name="Perlova O."/>
            <person name="Kaiser O."/>
            <person name="Gerth K."/>
            <person name="Alici A."/>
            <person name="Altmeyer M.O."/>
            <person name="Bartels D."/>
            <person name="Bekel T."/>
            <person name="Beyer S."/>
            <person name="Bode E."/>
            <person name="Bode H.B."/>
            <person name="Bolten C.J."/>
            <person name="Choudhuri J.V."/>
            <person name="Doss S."/>
            <person name="Elnakady Y.A."/>
            <person name="Frank B."/>
            <person name="Gaigalat L."/>
            <person name="Goesmann A."/>
            <person name="Groeger C."/>
            <person name="Gross F."/>
            <person name="Jelsbak L."/>
            <person name="Jelsbak L."/>
            <person name="Kalinowski J."/>
            <person name="Kegler C."/>
            <person name="Knauber T."/>
            <person name="Konietzny S."/>
            <person name="Kopp M."/>
            <person name="Krause L."/>
            <person name="Krug D."/>
            <person name="Linke B."/>
            <person name="Mahmud T."/>
            <person name="Martinez-Arias R."/>
            <person name="McHardy A.C."/>
            <person name="Merai M."/>
            <person name="Meyer F."/>
            <person name="Mormann S."/>
            <person name="Munoz-Dorado J."/>
            <person name="Perez J."/>
            <person name="Pradella S."/>
            <person name="Rachid S."/>
            <person name="Raddatz G."/>
            <person name="Rosenau F."/>
            <person name="Rueckert C."/>
            <person name="Sasse F."/>
            <person name="Scharfe M."/>
            <person name="Schuster S.C."/>
            <person name="Suen G."/>
            <person name="Treuner-Lange A."/>
            <person name="Velicer G.J."/>
            <person name="Vorholter F.-J."/>
            <person name="Weissman K.J."/>
            <person name="Welch R.D."/>
            <person name="Wenzel S.C."/>
            <person name="Whitworth D.E."/>
            <person name="Wilhelm S."/>
            <person name="Wittmann C."/>
            <person name="Bloecker H."/>
            <person name="Puehler A."/>
            <person name="Mueller R."/>
        </authorList>
    </citation>
    <scope>NUCLEOTIDE SEQUENCE [LARGE SCALE GENOMIC DNA]</scope>
    <source>
        <strain evidence="17">So ce56</strain>
    </source>
</reference>
<name>A9F8K5_SORC5</name>
<comment type="catalytic activity">
    <reaction evidence="1">
        <text>(2R)-2-phosphoglycerate = (2R)-3-phosphoglycerate</text>
        <dbReference type="Rhea" id="RHEA:15901"/>
        <dbReference type="ChEBI" id="CHEBI:58272"/>
        <dbReference type="ChEBI" id="CHEBI:58289"/>
        <dbReference type="EC" id="5.4.2.12"/>
    </reaction>
</comment>
<protein>
    <recommendedName>
        <fullName evidence="10">2,3-bisphosphoglycerate-independent phosphoglycerate mutase</fullName>
        <ecNumber evidence="10">5.4.2.12</ecNumber>
    </recommendedName>
</protein>
<dbReference type="EC" id="5.4.2.12" evidence="10"/>
<dbReference type="GO" id="GO:0006096">
    <property type="term" value="P:glycolytic process"/>
    <property type="evidence" value="ECO:0007669"/>
    <property type="project" value="UniProtKB-UniRule"/>
</dbReference>
<dbReference type="CDD" id="cd16010">
    <property type="entry name" value="iPGM"/>
    <property type="match status" value="1"/>
</dbReference>
<evidence type="ECO:0000256" key="6">
    <source>
        <dbReference type="ARBA" id="ARBA00022723"/>
    </source>
</evidence>
<keyword evidence="7" id="KW-0324">Glycolysis</keyword>
<feature type="binding site" evidence="12">
    <location>
        <position position="211"/>
    </location>
    <ligand>
        <name>substrate</name>
    </ligand>
</feature>
<comment type="cofactor">
    <cofactor evidence="2">
        <name>Mn(2+)</name>
        <dbReference type="ChEBI" id="CHEBI:29035"/>
    </cofactor>
</comment>
<feature type="binding site" evidence="12">
    <location>
        <begin position="167"/>
        <end position="168"/>
    </location>
    <ligand>
        <name>substrate</name>
    </ligand>
</feature>
<feature type="binding site" evidence="12">
    <location>
        <position position="359"/>
    </location>
    <ligand>
        <name>substrate</name>
    </ligand>
</feature>
<dbReference type="KEGG" id="scl:sce4502"/>
<feature type="binding site" evidence="13">
    <location>
        <position position="469"/>
    </location>
    <ligand>
        <name>Mn(2+)</name>
        <dbReference type="ChEBI" id="CHEBI:29035"/>
        <label>2</label>
    </ligand>
</feature>
<organism evidence="16 17">
    <name type="scientific">Sorangium cellulosum (strain So ce56)</name>
    <name type="common">Polyangium cellulosum (strain So ce56)</name>
    <dbReference type="NCBI Taxonomy" id="448385"/>
    <lineage>
        <taxon>Bacteria</taxon>
        <taxon>Pseudomonadati</taxon>
        <taxon>Myxococcota</taxon>
        <taxon>Polyangia</taxon>
        <taxon>Polyangiales</taxon>
        <taxon>Polyangiaceae</taxon>
        <taxon>Sorangium</taxon>
    </lineage>
</organism>
<feature type="binding site" evidence="12">
    <location>
        <begin position="284"/>
        <end position="287"/>
    </location>
    <ligand>
        <name>substrate</name>
    </ligand>
</feature>
<dbReference type="InterPro" id="IPR017850">
    <property type="entry name" value="Alkaline_phosphatase_core_sf"/>
</dbReference>
<dbReference type="NCBIfam" id="TIGR01307">
    <property type="entry name" value="pgm_bpd_ind"/>
    <property type="match status" value="1"/>
</dbReference>
<feature type="binding site" evidence="13">
    <location>
        <position position="427"/>
    </location>
    <ligand>
        <name>Mn(2+)</name>
        <dbReference type="ChEBI" id="CHEBI:29035"/>
        <label>1</label>
    </ligand>
</feature>
<dbReference type="Pfam" id="PF01676">
    <property type="entry name" value="Metalloenzyme"/>
    <property type="match status" value="1"/>
</dbReference>
<feature type="binding site" evidence="13">
    <location>
        <position position="76"/>
    </location>
    <ligand>
        <name>Mn(2+)</name>
        <dbReference type="ChEBI" id="CHEBI:29035"/>
        <label>2</label>
    </ligand>
</feature>
<evidence type="ECO:0000256" key="7">
    <source>
        <dbReference type="ARBA" id="ARBA00023152"/>
    </source>
</evidence>
<comment type="pathway">
    <text evidence="4">Carbohydrate degradation; glycolysis; pyruvate from D-glyceraldehyde 3-phosphate: step 3/5.</text>
</comment>
<feature type="binding site" evidence="13">
    <location>
        <position position="468"/>
    </location>
    <ligand>
        <name>Mn(2+)</name>
        <dbReference type="ChEBI" id="CHEBI:29035"/>
        <label>2</label>
    </ligand>
</feature>
<evidence type="ECO:0000313" key="16">
    <source>
        <dbReference type="EMBL" id="CAN94665.1"/>
    </source>
</evidence>
<evidence type="ECO:0000256" key="1">
    <source>
        <dbReference type="ARBA" id="ARBA00000370"/>
    </source>
</evidence>
<feature type="binding site" evidence="12">
    <location>
        <position position="204"/>
    </location>
    <ligand>
        <name>substrate</name>
    </ligand>
</feature>
<dbReference type="BioCyc" id="SCEL448385:SCE_RS23110-MONOMER"/>
<feature type="binding site" evidence="13">
    <location>
        <position position="499"/>
    </location>
    <ligand>
        <name>Mn(2+)</name>
        <dbReference type="ChEBI" id="CHEBI:29035"/>
        <label>1</label>
    </ligand>
</feature>
<dbReference type="eggNOG" id="COG0696">
    <property type="taxonomic scope" value="Bacteria"/>
</dbReference>
<accession>A9F8K5</accession>
<dbReference type="SUPFAM" id="SSF64158">
    <property type="entry name" value="2,3-Bisphosphoglycerate-independent phosphoglycerate mutase, substrate-binding domain"/>
    <property type="match status" value="1"/>
</dbReference>
<dbReference type="HOGENOM" id="CLU_026099_3_1_7"/>
<dbReference type="PIRSF" id="PIRSF001492">
    <property type="entry name" value="IPGAM"/>
    <property type="match status" value="1"/>
</dbReference>
<dbReference type="EMBL" id="AM746676">
    <property type="protein sequence ID" value="CAN94665.1"/>
    <property type="molecule type" value="Genomic_DNA"/>
</dbReference>
<feature type="domain" description="Metalloenzyme" evidence="14">
    <location>
        <begin position="18"/>
        <end position="540"/>
    </location>
</feature>
<feature type="domain" description="BPG-independent PGAM N-terminal" evidence="15">
    <location>
        <begin position="96"/>
        <end position="320"/>
    </location>
</feature>
<dbReference type="Proteomes" id="UP000002139">
    <property type="component" value="Chromosome"/>
</dbReference>
<feature type="binding site" evidence="13">
    <location>
        <position position="25"/>
    </location>
    <ligand>
        <name>Mn(2+)</name>
        <dbReference type="ChEBI" id="CHEBI:29035"/>
        <label>2</label>
    </ligand>
</feature>
<evidence type="ECO:0000256" key="8">
    <source>
        <dbReference type="ARBA" id="ARBA00023211"/>
    </source>
</evidence>
<dbReference type="Pfam" id="PF06415">
    <property type="entry name" value="iPGM_N"/>
    <property type="match status" value="1"/>
</dbReference>
<gene>
    <name evidence="16" type="primary">pgm2</name>
    <name evidence="16" type="ordered locus">sce4502</name>
</gene>
<keyword evidence="17" id="KW-1185">Reference proteome</keyword>
<comment type="function">
    <text evidence="3">Catalyzes the interconversion of 2-phosphoglycerate and 3-phosphoglycerate.</text>
</comment>
<keyword evidence="9 16" id="KW-0413">Isomerase</keyword>
<evidence type="ECO:0000256" key="12">
    <source>
        <dbReference type="PIRSR" id="PIRSR001492-2"/>
    </source>
</evidence>
<evidence type="ECO:0000256" key="11">
    <source>
        <dbReference type="PIRSR" id="PIRSR001492-1"/>
    </source>
</evidence>
<keyword evidence="8 13" id="KW-0464">Manganese</keyword>
<evidence type="ECO:0000256" key="4">
    <source>
        <dbReference type="ARBA" id="ARBA00004798"/>
    </source>
</evidence>
<dbReference type="GO" id="GO:0005737">
    <property type="term" value="C:cytoplasm"/>
    <property type="evidence" value="ECO:0007669"/>
    <property type="project" value="InterPro"/>
</dbReference>
<dbReference type="InterPro" id="IPR005995">
    <property type="entry name" value="Pgm_bpd_ind"/>
</dbReference>
<evidence type="ECO:0000256" key="10">
    <source>
        <dbReference type="NCBIfam" id="TIGR01307"/>
    </source>
</evidence>
<dbReference type="PANTHER" id="PTHR31637:SF0">
    <property type="entry name" value="2,3-BISPHOSPHOGLYCERATE-INDEPENDENT PHOSPHOGLYCERATE MUTASE"/>
    <property type="match status" value="1"/>
</dbReference>